<evidence type="ECO:0000313" key="2">
    <source>
        <dbReference type="Proteomes" id="UP000518681"/>
    </source>
</evidence>
<proteinExistence type="predicted"/>
<dbReference type="AlphaFoldDB" id="A0AAW3UX02"/>
<name>A0AAW3UX02_9BURK</name>
<accession>A0AAW3UX02</accession>
<reference evidence="1 2" key="1">
    <citation type="submission" date="2020-08" db="EMBL/GenBank/DDBJ databases">
        <title>Genomic Encyclopedia of Type Strains, Phase IV (KMG-V): Genome sequencing to study the core and pangenomes of soil and plant-associated prokaryotes.</title>
        <authorList>
            <person name="Whitman W."/>
        </authorList>
    </citation>
    <scope>NUCLEOTIDE SEQUENCE [LARGE SCALE GENOMIC DNA]</scope>
    <source>
        <strain evidence="1 2">SEMIA 4013</strain>
    </source>
</reference>
<protein>
    <submittedName>
        <fullName evidence="1">Uncharacterized protein</fullName>
    </submittedName>
</protein>
<comment type="caution">
    <text evidence="1">The sequence shown here is derived from an EMBL/GenBank/DDBJ whole genome shotgun (WGS) entry which is preliminary data.</text>
</comment>
<sequence length="32" mass="3740">MSFGKNTRMTSQIAIRRRPRQSRFAMTVDAIL</sequence>
<organism evidence="1 2">
    <name type="scientific">Paraburkholderia fungorum</name>
    <dbReference type="NCBI Taxonomy" id="134537"/>
    <lineage>
        <taxon>Bacteria</taxon>
        <taxon>Pseudomonadati</taxon>
        <taxon>Pseudomonadota</taxon>
        <taxon>Betaproteobacteria</taxon>
        <taxon>Burkholderiales</taxon>
        <taxon>Burkholderiaceae</taxon>
        <taxon>Paraburkholderia</taxon>
    </lineage>
</organism>
<dbReference type="EMBL" id="JACIIK010000005">
    <property type="protein sequence ID" value="MBB6202296.1"/>
    <property type="molecule type" value="Genomic_DNA"/>
</dbReference>
<evidence type="ECO:0000313" key="1">
    <source>
        <dbReference type="EMBL" id="MBB6202296.1"/>
    </source>
</evidence>
<dbReference type="Proteomes" id="UP000518681">
    <property type="component" value="Unassembled WGS sequence"/>
</dbReference>
<gene>
    <name evidence="1" type="ORF">GGD69_003155</name>
</gene>